<comment type="caution">
    <text evidence="1">The sequence shown here is derived from an EMBL/GenBank/DDBJ whole genome shotgun (WGS) entry which is preliminary data.</text>
</comment>
<sequence length="143" mass="16142">MVNFIAELPQKPSHPDESHGKGWWTLHMDGTSRASGSGVEYETVLAKLDLALALAATKLEICNRLKKLDEWKVKRIPQTENLKVDTLAEMATTLPIREAVMLPIYLQTTSSIIPESIFNTVEVDLNWMHDIVKYLQLGELPKD</sequence>
<name>A0A438CKQ8_VITVI</name>
<gene>
    <name evidence="1" type="ORF">CK203_098010</name>
</gene>
<reference evidence="1 2" key="1">
    <citation type="journal article" date="2018" name="PLoS Genet.">
        <title>Population sequencing reveals clonal diversity and ancestral inbreeding in the grapevine cultivar Chardonnay.</title>
        <authorList>
            <person name="Roach M.J."/>
            <person name="Johnson D.L."/>
            <person name="Bohlmann J."/>
            <person name="van Vuuren H.J."/>
            <person name="Jones S.J."/>
            <person name="Pretorius I.S."/>
            <person name="Schmidt S.A."/>
            <person name="Borneman A.R."/>
        </authorList>
    </citation>
    <scope>NUCLEOTIDE SEQUENCE [LARGE SCALE GENOMIC DNA]</scope>
    <source>
        <strain evidence="2">cv. Chardonnay</strain>
        <tissue evidence="1">Leaf</tissue>
    </source>
</reference>
<evidence type="ECO:0000313" key="1">
    <source>
        <dbReference type="EMBL" id="RVW23806.1"/>
    </source>
</evidence>
<protein>
    <recommendedName>
        <fullName evidence="3">RNase H type-1 domain-containing protein</fullName>
    </recommendedName>
</protein>
<evidence type="ECO:0000313" key="2">
    <source>
        <dbReference type="Proteomes" id="UP000288805"/>
    </source>
</evidence>
<organism evidence="1 2">
    <name type="scientific">Vitis vinifera</name>
    <name type="common">Grape</name>
    <dbReference type="NCBI Taxonomy" id="29760"/>
    <lineage>
        <taxon>Eukaryota</taxon>
        <taxon>Viridiplantae</taxon>
        <taxon>Streptophyta</taxon>
        <taxon>Embryophyta</taxon>
        <taxon>Tracheophyta</taxon>
        <taxon>Spermatophyta</taxon>
        <taxon>Magnoliopsida</taxon>
        <taxon>eudicotyledons</taxon>
        <taxon>Gunneridae</taxon>
        <taxon>Pentapetalae</taxon>
        <taxon>rosids</taxon>
        <taxon>Vitales</taxon>
        <taxon>Vitaceae</taxon>
        <taxon>Viteae</taxon>
        <taxon>Vitis</taxon>
    </lineage>
</organism>
<dbReference type="EMBL" id="QGNW01002186">
    <property type="protein sequence ID" value="RVW23806.1"/>
    <property type="molecule type" value="Genomic_DNA"/>
</dbReference>
<proteinExistence type="predicted"/>
<dbReference type="Proteomes" id="UP000288805">
    <property type="component" value="Unassembled WGS sequence"/>
</dbReference>
<dbReference type="AlphaFoldDB" id="A0A438CKQ8"/>
<accession>A0A438CKQ8</accession>
<evidence type="ECO:0008006" key="3">
    <source>
        <dbReference type="Google" id="ProtNLM"/>
    </source>
</evidence>